<keyword evidence="2" id="KW-0413">Isomerase</keyword>
<dbReference type="NCBIfam" id="TIGR00654">
    <property type="entry name" value="PhzF_family"/>
    <property type="match status" value="1"/>
</dbReference>
<dbReference type="PANTHER" id="PTHR13774">
    <property type="entry name" value="PHENAZINE BIOSYNTHESIS PROTEIN"/>
    <property type="match status" value="1"/>
</dbReference>
<dbReference type="PANTHER" id="PTHR13774:SF39">
    <property type="entry name" value="BIOSYNTHESIS PROTEIN, PUTATIVE-RELATED"/>
    <property type="match status" value="1"/>
</dbReference>
<evidence type="ECO:0000256" key="1">
    <source>
        <dbReference type="ARBA" id="ARBA00008270"/>
    </source>
</evidence>
<reference evidence="3 4" key="1">
    <citation type="submission" date="2020-06" db="EMBL/GenBank/DDBJ databases">
        <authorList>
            <person name="Chanama M."/>
        </authorList>
    </citation>
    <scope>NUCLEOTIDE SEQUENCE [LARGE SCALE GENOMIC DNA]</scope>
    <source>
        <strain evidence="3 4">TBRC6557</strain>
    </source>
</reference>
<evidence type="ECO:0000313" key="4">
    <source>
        <dbReference type="Proteomes" id="UP000546126"/>
    </source>
</evidence>
<dbReference type="RefSeq" id="WP_175598455.1">
    <property type="nucleotide sequence ID" value="NZ_JABWGO010000001.1"/>
</dbReference>
<dbReference type="SUPFAM" id="SSF54506">
    <property type="entry name" value="Diaminopimelate epimerase-like"/>
    <property type="match status" value="1"/>
</dbReference>
<gene>
    <name evidence="3" type="ORF">HT134_01605</name>
</gene>
<name>A0A7Y6IIV8_9ACTN</name>
<sequence>MSGGGARVTIVHACLRDGEGGSPTAVMEEAPLSEDERRRVPVLTGTSHAVFVSAYDGPDGPDGPVASLRFFTAEGELPACGHGTIAALAFLAERAGSAEHRTTLRTPGGDLPGRAVGEEGHVTASFDTGSVDLREPTAAECDLVLPALGVTPDILAPGARVAAVGRPRLLIPLATRPALAALDPDLDRLRAACDRLGLLGCYVYSVPERSGRAAARMFAPSIGVPEDVANANSTACLAAHLADQGFAGITVDMGDSLGSPSTITAAPRGAVVRLGGAARIAGVLRLP</sequence>
<dbReference type="Proteomes" id="UP000546126">
    <property type="component" value="Unassembled WGS sequence"/>
</dbReference>
<comment type="similarity">
    <text evidence="1">Belongs to the PhzF family.</text>
</comment>
<proteinExistence type="inferred from homology"/>
<dbReference type="Gene3D" id="3.10.310.10">
    <property type="entry name" value="Diaminopimelate Epimerase, Chain A, domain 1"/>
    <property type="match status" value="2"/>
</dbReference>
<dbReference type="AlphaFoldDB" id="A0A7Y6IIV8"/>
<evidence type="ECO:0000313" key="3">
    <source>
        <dbReference type="EMBL" id="NUW38826.1"/>
    </source>
</evidence>
<comment type="caution">
    <text evidence="3">The sequence shown here is derived from an EMBL/GenBank/DDBJ whole genome shotgun (WGS) entry which is preliminary data.</text>
</comment>
<protein>
    <submittedName>
        <fullName evidence="3">PhzF family phenazine biosynthesis protein</fullName>
    </submittedName>
</protein>
<evidence type="ECO:0000256" key="2">
    <source>
        <dbReference type="ARBA" id="ARBA00023235"/>
    </source>
</evidence>
<dbReference type="InterPro" id="IPR003719">
    <property type="entry name" value="Phenazine_PhzF-like"/>
</dbReference>
<dbReference type="PIRSF" id="PIRSF016184">
    <property type="entry name" value="PhzC_PhzF"/>
    <property type="match status" value="1"/>
</dbReference>
<dbReference type="Pfam" id="PF02567">
    <property type="entry name" value="PhzC-PhzF"/>
    <property type="match status" value="1"/>
</dbReference>
<dbReference type="EMBL" id="JABWGO010000001">
    <property type="protein sequence ID" value="NUW38826.1"/>
    <property type="molecule type" value="Genomic_DNA"/>
</dbReference>
<keyword evidence="4" id="KW-1185">Reference proteome</keyword>
<dbReference type="GO" id="GO:0016853">
    <property type="term" value="F:isomerase activity"/>
    <property type="evidence" value="ECO:0007669"/>
    <property type="project" value="UniProtKB-KW"/>
</dbReference>
<dbReference type="GO" id="GO:0005737">
    <property type="term" value="C:cytoplasm"/>
    <property type="evidence" value="ECO:0007669"/>
    <property type="project" value="TreeGrafter"/>
</dbReference>
<organism evidence="3 4">
    <name type="scientific">Nonomuraea rhodomycinica</name>
    <dbReference type="NCBI Taxonomy" id="1712872"/>
    <lineage>
        <taxon>Bacteria</taxon>
        <taxon>Bacillati</taxon>
        <taxon>Actinomycetota</taxon>
        <taxon>Actinomycetes</taxon>
        <taxon>Streptosporangiales</taxon>
        <taxon>Streptosporangiaceae</taxon>
        <taxon>Nonomuraea</taxon>
    </lineage>
</organism>
<accession>A0A7Y6IIV8</accession>